<dbReference type="Gene3D" id="1.20.120.710">
    <property type="entry name" value="Haloacid dehalogenase hydrolase-like domain"/>
    <property type="match status" value="1"/>
</dbReference>
<comment type="cofactor">
    <cofactor evidence="1">
        <name>Mg(2+)</name>
        <dbReference type="ChEBI" id="CHEBI:18420"/>
    </cofactor>
</comment>
<dbReference type="GO" id="GO:0044281">
    <property type="term" value="P:small molecule metabolic process"/>
    <property type="evidence" value="ECO:0007669"/>
    <property type="project" value="UniProtKB-ARBA"/>
</dbReference>
<sequence length="247" mass="27944">MKVVIHLKELVNSKKAVFFDVDDTLYSQFALTKAALDAVLKLSDTFPYEQAYFRIGQHSERLSLAGNLLQASPHSEQSRGMREQRFIDALAEFGISISEVQGAEIQRHYIQLQGQMKLFEGAEELLEKLLAKDYVVGIITNGNEEHQWKKIRTLGLERYIPEDRIFISAAVGYTKPDPRIFQFANERTETAPQNCLYIGDSWQKDIAGARAAGWSAIWFNPLVAASESSYEPYGVVSSFAELKQLLM</sequence>
<keyword evidence="2" id="KW-0479">Metal-binding</keyword>
<dbReference type="PANTHER" id="PTHR46470">
    <property type="entry name" value="N-ACYLNEURAMINATE-9-PHOSPHATASE"/>
    <property type="match status" value="1"/>
</dbReference>
<dbReference type="Pfam" id="PF00702">
    <property type="entry name" value="Hydrolase"/>
    <property type="match status" value="1"/>
</dbReference>
<dbReference type="EMBL" id="WJXB01000002">
    <property type="protein sequence ID" value="MRN52620.1"/>
    <property type="molecule type" value="Genomic_DNA"/>
</dbReference>
<organism evidence="5 6">
    <name type="scientific">Paenibacillus monticola</name>
    <dbReference type="NCBI Taxonomy" id="2666075"/>
    <lineage>
        <taxon>Bacteria</taxon>
        <taxon>Bacillati</taxon>
        <taxon>Bacillota</taxon>
        <taxon>Bacilli</taxon>
        <taxon>Bacillales</taxon>
        <taxon>Paenibacillaceae</taxon>
        <taxon>Paenibacillus</taxon>
    </lineage>
</organism>
<evidence type="ECO:0000256" key="1">
    <source>
        <dbReference type="ARBA" id="ARBA00001946"/>
    </source>
</evidence>
<dbReference type="InterPro" id="IPR006439">
    <property type="entry name" value="HAD-SF_hydro_IA"/>
</dbReference>
<keyword evidence="4" id="KW-0460">Magnesium</keyword>
<dbReference type="AlphaFoldDB" id="A0A7X2H3B8"/>
<dbReference type="InterPro" id="IPR051400">
    <property type="entry name" value="HAD-like_hydrolase"/>
</dbReference>
<dbReference type="PANTHER" id="PTHR46470:SF2">
    <property type="entry name" value="GLYCERALDEHYDE 3-PHOSPHATE PHOSPHATASE"/>
    <property type="match status" value="1"/>
</dbReference>
<keyword evidence="3 5" id="KW-0378">Hydrolase</keyword>
<proteinExistence type="predicted"/>
<dbReference type="NCBIfam" id="TIGR01549">
    <property type="entry name" value="HAD-SF-IA-v1"/>
    <property type="match status" value="1"/>
</dbReference>
<comment type="caution">
    <text evidence="5">The sequence shown here is derived from an EMBL/GenBank/DDBJ whole genome shotgun (WGS) entry which is preliminary data.</text>
</comment>
<dbReference type="CDD" id="cd04305">
    <property type="entry name" value="HAD_Neu5Ac-Pase_like"/>
    <property type="match status" value="1"/>
</dbReference>
<accession>A0A7X2H3B8</accession>
<dbReference type="GO" id="GO:0016791">
    <property type="term" value="F:phosphatase activity"/>
    <property type="evidence" value="ECO:0007669"/>
    <property type="project" value="TreeGrafter"/>
</dbReference>
<keyword evidence="6" id="KW-1185">Reference proteome</keyword>
<gene>
    <name evidence="5" type="ORF">GJB61_06370</name>
</gene>
<evidence type="ECO:0000313" key="6">
    <source>
        <dbReference type="Proteomes" id="UP000463051"/>
    </source>
</evidence>
<dbReference type="SFLD" id="SFLDS00003">
    <property type="entry name" value="Haloacid_Dehalogenase"/>
    <property type="match status" value="1"/>
</dbReference>
<evidence type="ECO:0000256" key="4">
    <source>
        <dbReference type="ARBA" id="ARBA00022842"/>
    </source>
</evidence>
<evidence type="ECO:0000256" key="3">
    <source>
        <dbReference type="ARBA" id="ARBA00022801"/>
    </source>
</evidence>
<dbReference type="Gene3D" id="3.40.50.1000">
    <property type="entry name" value="HAD superfamily/HAD-like"/>
    <property type="match status" value="1"/>
</dbReference>
<dbReference type="InterPro" id="IPR036412">
    <property type="entry name" value="HAD-like_sf"/>
</dbReference>
<reference evidence="5 6" key="1">
    <citation type="submission" date="2019-11" db="EMBL/GenBank/DDBJ databases">
        <title>Paenibacillus monticola sp. nov., a novel PGPR strain isolated from mountain sample in China.</title>
        <authorList>
            <person name="Zhao Q."/>
            <person name="Li H.-P."/>
            <person name="Zhang J.-L."/>
        </authorList>
    </citation>
    <scope>NUCLEOTIDE SEQUENCE [LARGE SCALE GENOMIC DNA]</scope>
    <source>
        <strain evidence="5 6">LC-T2</strain>
    </source>
</reference>
<dbReference type="SUPFAM" id="SSF56784">
    <property type="entry name" value="HAD-like"/>
    <property type="match status" value="1"/>
</dbReference>
<dbReference type="Proteomes" id="UP000463051">
    <property type="component" value="Unassembled WGS sequence"/>
</dbReference>
<protein>
    <submittedName>
        <fullName evidence="5">HAD-IA family hydrolase</fullName>
    </submittedName>
</protein>
<dbReference type="RefSeq" id="WP_154117622.1">
    <property type="nucleotide sequence ID" value="NZ_WJXB01000002.1"/>
</dbReference>
<dbReference type="GO" id="GO:0046872">
    <property type="term" value="F:metal ion binding"/>
    <property type="evidence" value="ECO:0007669"/>
    <property type="project" value="UniProtKB-KW"/>
</dbReference>
<dbReference type="SFLD" id="SFLDG01129">
    <property type="entry name" value="C1.5:_HAD__Beta-PGM__Phosphata"/>
    <property type="match status" value="1"/>
</dbReference>
<dbReference type="InterPro" id="IPR023214">
    <property type="entry name" value="HAD_sf"/>
</dbReference>
<evidence type="ECO:0000313" key="5">
    <source>
        <dbReference type="EMBL" id="MRN52620.1"/>
    </source>
</evidence>
<dbReference type="NCBIfam" id="TIGR01509">
    <property type="entry name" value="HAD-SF-IA-v3"/>
    <property type="match status" value="1"/>
</dbReference>
<dbReference type="PRINTS" id="PR00413">
    <property type="entry name" value="HADHALOGNASE"/>
</dbReference>
<evidence type="ECO:0000256" key="2">
    <source>
        <dbReference type="ARBA" id="ARBA00022723"/>
    </source>
</evidence>
<name>A0A7X2H3B8_9BACL</name>